<accession>A0A4Y8SMY9</accession>
<evidence type="ECO:0008006" key="3">
    <source>
        <dbReference type="Google" id="ProtNLM"/>
    </source>
</evidence>
<evidence type="ECO:0000313" key="1">
    <source>
        <dbReference type="EMBL" id="TFF39726.1"/>
    </source>
</evidence>
<dbReference type="AlphaFoldDB" id="A0A4Y8SMY9"/>
<dbReference type="RefSeq" id="WP_133227277.1">
    <property type="nucleotide sequence ID" value="NZ_SOZE01000003.1"/>
</dbReference>
<name>A0A4Y8SMY9_9SPHI</name>
<dbReference type="PROSITE" id="PS51257">
    <property type="entry name" value="PROKAR_LIPOPROTEIN"/>
    <property type="match status" value="1"/>
</dbReference>
<dbReference type="OrthoDB" id="1436925at2"/>
<keyword evidence="2" id="KW-1185">Reference proteome</keyword>
<dbReference type="Proteomes" id="UP000297540">
    <property type="component" value="Unassembled WGS sequence"/>
</dbReference>
<evidence type="ECO:0000313" key="2">
    <source>
        <dbReference type="Proteomes" id="UP000297540"/>
    </source>
</evidence>
<comment type="caution">
    <text evidence="1">The sequence shown here is derived from an EMBL/GenBank/DDBJ whole genome shotgun (WGS) entry which is preliminary data.</text>
</comment>
<reference evidence="1 2" key="1">
    <citation type="journal article" date="2017" name="Int. J. Syst. Evol. Microbiol.">
        <title>Mucilaginibacterpsychrotolerans sp. nov., isolated from peatlands.</title>
        <authorList>
            <person name="Deng Y."/>
            <person name="Shen L."/>
            <person name="Xu B."/>
            <person name="Liu Y."/>
            <person name="Gu Z."/>
            <person name="Liu H."/>
            <person name="Zhou Y."/>
        </authorList>
    </citation>
    <scope>NUCLEOTIDE SEQUENCE [LARGE SCALE GENOMIC DNA]</scope>
    <source>
        <strain evidence="1 2">NH7-4</strain>
    </source>
</reference>
<proteinExistence type="predicted"/>
<organism evidence="1 2">
    <name type="scientific">Mucilaginibacter psychrotolerans</name>
    <dbReference type="NCBI Taxonomy" id="1524096"/>
    <lineage>
        <taxon>Bacteria</taxon>
        <taxon>Pseudomonadati</taxon>
        <taxon>Bacteroidota</taxon>
        <taxon>Sphingobacteriia</taxon>
        <taxon>Sphingobacteriales</taxon>
        <taxon>Sphingobacteriaceae</taxon>
        <taxon>Mucilaginibacter</taxon>
    </lineage>
</organism>
<dbReference type="EMBL" id="SOZE01000003">
    <property type="protein sequence ID" value="TFF39726.1"/>
    <property type="molecule type" value="Genomic_DNA"/>
</dbReference>
<protein>
    <recommendedName>
        <fullName evidence="3">Lipoprotein</fullName>
    </recommendedName>
</protein>
<gene>
    <name evidence="1" type="ORF">E2R66_05000</name>
</gene>
<sequence>MKKKIKYLLIVTTLAFSACKNEPDYKIVRQQVLDHHDQIMIGSEKAMNNKMQLDTLAKYGLAKFKQQQPALDTTAELQQIHLLIKKLNKADDRMSEWMQNFKTDVDGKTNAEAVKYFNSENRKIRELDSIYTAVLNESDGYLQKFNIKPVTSMKPMKLMKK</sequence>